<reference evidence="4 5" key="1">
    <citation type="submission" date="2014-03" db="EMBL/GenBank/DDBJ databases">
        <title>The genome of Kluyveromyces dobzhanskii.</title>
        <authorList>
            <person name="Nystedt B."/>
            <person name="Astrom S."/>
        </authorList>
    </citation>
    <scope>NUCLEOTIDE SEQUENCE [LARGE SCALE GENOMIC DNA]</scope>
    <source>
        <strain evidence="4 5">CBS 2104</strain>
    </source>
</reference>
<protein>
    <submittedName>
        <fullName evidence="4">WGS project CCBQ000000000 data, contig 00009</fullName>
    </submittedName>
</protein>
<dbReference type="GO" id="GO:0008033">
    <property type="term" value="P:tRNA processing"/>
    <property type="evidence" value="ECO:0007669"/>
    <property type="project" value="UniProtKB-KW"/>
</dbReference>
<organism evidence="4 5">
    <name type="scientific">Kluyveromyces dobzhanskii CBS 2104</name>
    <dbReference type="NCBI Taxonomy" id="1427455"/>
    <lineage>
        <taxon>Eukaryota</taxon>
        <taxon>Fungi</taxon>
        <taxon>Dikarya</taxon>
        <taxon>Ascomycota</taxon>
        <taxon>Saccharomycotina</taxon>
        <taxon>Saccharomycetes</taxon>
        <taxon>Saccharomycetales</taxon>
        <taxon>Saccharomycetaceae</taxon>
        <taxon>Kluyveromyces</taxon>
    </lineage>
</organism>
<evidence type="ECO:0000313" key="5">
    <source>
        <dbReference type="Proteomes" id="UP000031516"/>
    </source>
</evidence>
<dbReference type="InterPro" id="IPR016193">
    <property type="entry name" value="Cytidine_deaminase-like"/>
</dbReference>
<feature type="domain" description="CMP/dCMP-type deaminase" evidence="3">
    <location>
        <begin position="158"/>
        <end position="295"/>
    </location>
</feature>
<comment type="similarity">
    <text evidence="2">Belongs to the cytidine and deoxycytidylate deaminase family. ADAT3 subfamily.</text>
</comment>
<accession>A0A0A8L5G7</accession>
<proteinExistence type="inferred from homology"/>
<dbReference type="Proteomes" id="UP000031516">
    <property type="component" value="Unassembled WGS sequence"/>
</dbReference>
<dbReference type="CDD" id="cd01285">
    <property type="entry name" value="nucleoside_deaminase"/>
    <property type="match status" value="1"/>
</dbReference>
<comment type="caution">
    <text evidence="4">The sequence shown here is derived from an EMBL/GenBank/DDBJ whole genome shotgun (WGS) entry which is preliminary data.</text>
</comment>
<dbReference type="GO" id="GO:0052717">
    <property type="term" value="F:tRNA-specific adenosine-34 deaminase activity"/>
    <property type="evidence" value="ECO:0007669"/>
    <property type="project" value="TreeGrafter"/>
</dbReference>
<dbReference type="Gene3D" id="3.40.140.10">
    <property type="entry name" value="Cytidine Deaminase, domain 2"/>
    <property type="match status" value="1"/>
</dbReference>
<keyword evidence="1" id="KW-0819">tRNA processing</keyword>
<dbReference type="PANTHER" id="PTHR11079">
    <property type="entry name" value="CYTOSINE DEAMINASE FAMILY MEMBER"/>
    <property type="match status" value="1"/>
</dbReference>
<dbReference type="OrthoDB" id="3180714at2759"/>
<name>A0A0A8L5G7_9SACH</name>
<evidence type="ECO:0000256" key="2">
    <source>
        <dbReference type="ARBA" id="ARBA00038160"/>
    </source>
</evidence>
<keyword evidence="5" id="KW-1185">Reference proteome</keyword>
<dbReference type="SUPFAM" id="SSF53927">
    <property type="entry name" value="Cytidine deaminase-like"/>
    <property type="match status" value="1"/>
</dbReference>
<dbReference type="PANTHER" id="PTHR11079:SF156">
    <property type="entry name" value="INACTIVE TRNA-SPECIFIC ADENOSINE DEAMINASE-LIKE PROTEIN 3-RELATED"/>
    <property type="match status" value="1"/>
</dbReference>
<evidence type="ECO:0000313" key="4">
    <source>
        <dbReference type="EMBL" id="CDO93370.1"/>
    </source>
</evidence>
<gene>
    <name evidence="4" type="ORF">KLDO_g1668</name>
</gene>
<dbReference type="AlphaFoldDB" id="A0A0A8L5G7"/>
<evidence type="ECO:0000259" key="3">
    <source>
        <dbReference type="PROSITE" id="PS51747"/>
    </source>
</evidence>
<dbReference type="EMBL" id="CCBQ010000022">
    <property type="protein sequence ID" value="CDO93370.1"/>
    <property type="molecule type" value="Genomic_DNA"/>
</dbReference>
<dbReference type="PROSITE" id="PS51747">
    <property type="entry name" value="CYT_DCMP_DEAMINASES_2"/>
    <property type="match status" value="1"/>
</dbReference>
<evidence type="ECO:0000256" key="1">
    <source>
        <dbReference type="ARBA" id="ARBA00022694"/>
    </source>
</evidence>
<dbReference type="Pfam" id="PF00383">
    <property type="entry name" value="dCMP_cyt_deam_1"/>
    <property type="match status" value="1"/>
</dbReference>
<dbReference type="InterPro" id="IPR002125">
    <property type="entry name" value="CMP_dCMP_dom"/>
</dbReference>
<sequence length="328" mass="37751">MVKKHQNPTKIDFIHGIVEDCLWQIRDTKNVDIPDLVEAWSIDVRPKESKSVIPFVRSIQDEDPVSFIHVKRIKKLNNDTLRVLISSKKYIPDRTSFDDLLAGVDFQYDNIKCDNKVPRMGPSTKKLMVEWSEKFWPLVWRGNPNDQILNDYVFDVQEIRSTLTQIAEESRKIQGSSTEQLPIVSAFVYPNIGKVIFSKDYRHNRSPLDHSIMVGINQVATEEQGRRDRVQNGTASEEEKSQKETYLCLDFDVYTTHEPCSMCSMALIHSRVKRCIFVNPMPVSGSLKPDSGDSYCMHSNRDLNSKYEVFQWVGDNLQVPDIDSALCC</sequence>
<dbReference type="GO" id="GO:0005634">
    <property type="term" value="C:nucleus"/>
    <property type="evidence" value="ECO:0007669"/>
    <property type="project" value="TreeGrafter"/>
</dbReference>
<dbReference type="GO" id="GO:0005737">
    <property type="term" value="C:cytoplasm"/>
    <property type="evidence" value="ECO:0007669"/>
    <property type="project" value="TreeGrafter"/>
</dbReference>